<evidence type="ECO:0000256" key="1">
    <source>
        <dbReference type="SAM" id="MobiDB-lite"/>
    </source>
</evidence>
<dbReference type="Pfam" id="PF11887">
    <property type="entry name" value="Mce4_CUP1"/>
    <property type="match status" value="1"/>
</dbReference>
<evidence type="ECO:0000313" key="5">
    <source>
        <dbReference type="EMBL" id="TQL61610.1"/>
    </source>
</evidence>
<protein>
    <submittedName>
        <fullName evidence="5">Phospholipid/cholesterol/gamma-HCH transport system substrate-binding protein</fullName>
    </submittedName>
</protein>
<comment type="caution">
    <text evidence="5">The sequence shown here is derived from an EMBL/GenBank/DDBJ whole genome shotgun (WGS) entry which is preliminary data.</text>
</comment>
<keyword evidence="2" id="KW-1133">Transmembrane helix</keyword>
<feature type="domain" description="Mce/MlaD" evidence="3">
    <location>
        <begin position="77"/>
        <end position="151"/>
    </location>
</feature>
<gene>
    <name evidence="5" type="ORF">FB474_3021</name>
</gene>
<dbReference type="PANTHER" id="PTHR33371">
    <property type="entry name" value="INTERMEMBRANE PHOSPHOLIPID TRANSPORT SYSTEM BINDING PROTEIN MLAD-RELATED"/>
    <property type="match status" value="1"/>
</dbReference>
<organism evidence="5 6">
    <name type="scientific">Oryzihumus leptocrescens</name>
    <dbReference type="NCBI Taxonomy" id="297536"/>
    <lineage>
        <taxon>Bacteria</taxon>
        <taxon>Bacillati</taxon>
        <taxon>Actinomycetota</taxon>
        <taxon>Actinomycetes</taxon>
        <taxon>Micrococcales</taxon>
        <taxon>Intrasporangiaceae</taxon>
        <taxon>Oryzihumus</taxon>
    </lineage>
</organism>
<feature type="compositionally biased region" description="Low complexity" evidence="1">
    <location>
        <begin position="412"/>
        <end position="422"/>
    </location>
</feature>
<dbReference type="InterPro" id="IPR052336">
    <property type="entry name" value="MlaD_Phospholipid_Transporter"/>
</dbReference>
<dbReference type="InterPro" id="IPR005693">
    <property type="entry name" value="Mce"/>
</dbReference>
<dbReference type="InterPro" id="IPR003399">
    <property type="entry name" value="Mce/MlaD"/>
</dbReference>
<dbReference type="AlphaFoldDB" id="A0A542ZN26"/>
<dbReference type="EMBL" id="VFOQ01000001">
    <property type="protein sequence ID" value="TQL61610.1"/>
    <property type="molecule type" value="Genomic_DNA"/>
</dbReference>
<dbReference type="NCBIfam" id="TIGR00996">
    <property type="entry name" value="Mtu_fam_mce"/>
    <property type="match status" value="1"/>
</dbReference>
<accession>A0A542ZN26</accession>
<dbReference type="RefSeq" id="WP_246092209.1">
    <property type="nucleotide sequence ID" value="NZ_BAAAKX010000018.1"/>
</dbReference>
<evidence type="ECO:0000256" key="2">
    <source>
        <dbReference type="SAM" id="Phobius"/>
    </source>
</evidence>
<proteinExistence type="predicted"/>
<evidence type="ECO:0000259" key="3">
    <source>
        <dbReference type="Pfam" id="PF02470"/>
    </source>
</evidence>
<evidence type="ECO:0000313" key="6">
    <source>
        <dbReference type="Proteomes" id="UP000319514"/>
    </source>
</evidence>
<keyword evidence="6" id="KW-1185">Reference proteome</keyword>
<keyword evidence="2" id="KW-0472">Membrane</keyword>
<dbReference type="Proteomes" id="UP000319514">
    <property type="component" value="Unassembled WGS sequence"/>
</dbReference>
<dbReference type="PANTHER" id="PTHR33371:SF4">
    <property type="entry name" value="INTERMEMBRANE PHOSPHOLIPID TRANSPORT SYSTEM BINDING PROTEIN MLAD"/>
    <property type="match status" value="1"/>
</dbReference>
<evidence type="ECO:0000259" key="4">
    <source>
        <dbReference type="Pfam" id="PF11887"/>
    </source>
</evidence>
<dbReference type="InterPro" id="IPR024516">
    <property type="entry name" value="Mce_C"/>
</dbReference>
<sequence>MTDRTDHEATDVMPDLGSEVFGDAPAEAAAAPAAKPPRRRVRRGSTPAVGRGARVIAVAAVLALVAAAVVLWPRPDTITVTGSFSRAVGLFPGSDVRILGVHVGKVLSVKPEGDHVAVAFEFDAKYKVPADAKAAVVAPSLVSDRYVQLLPAYTSGPVMKDGARIGLDRTAVPVELDRISTSLDDLLVALGPQGANKEGALSNLLDTGAKNLKGEGTNIHDTNHDLSLALSTLSGGRNDLFSTVKNLQSFTSMLATNDTQVRRLNTDLANVSDQLAGERGDLAAALKNLAVALSETSSFVHDNRTVLKTDIGQLTSVTSTIAKQRNALAETLDNAPVAISNLQNAYNPKSGTLDTRNNAAQLKDPALLLCSLITGPTGTGNTQLCSTIQKLLKVPSLPGGAGLPLNLLSPVPSDPALAPAPAGGAGQDGESAADVRGADPTLGGLLGGSR</sequence>
<feature type="region of interest" description="Disordered" evidence="1">
    <location>
        <begin position="27"/>
        <end position="46"/>
    </location>
</feature>
<dbReference type="Pfam" id="PF02470">
    <property type="entry name" value="MlaD"/>
    <property type="match status" value="1"/>
</dbReference>
<feature type="transmembrane region" description="Helical" evidence="2">
    <location>
        <begin position="48"/>
        <end position="72"/>
    </location>
</feature>
<reference evidence="5 6" key="1">
    <citation type="submission" date="2019-06" db="EMBL/GenBank/DDBJ databases">
        <title>Sequencing the genomes of 1000 actinobacteria strains.</title>
        <authorList>
            <person name="Klenk H.-P."/>
        </authorList>
    </citation>
    <scope>NUCLEOTIDE SEQUENCE [LARGE SCALE GENOMIC DNA]</scope>
    <source>
        <strain evidence="5 6">DSM 18082</strain>
    </source>
</reference>
<keyword evidence="2" id="KW-0812">Transmembrane</keyword>
<feature type="domain" description="Mammalian cell entry C-terminal" evidence="4">
    <location>
        <begin position="159"/>
        <end position="340"/>
    </location>
</feature>
<dbReference type="GO" id="GO:0005576">
    <property type="term" value="C:extracellular region"/>
    <property type="evidence" value="ECO:0007669"/>
    <property type="project" value="TreeGrafter"/>
</dbReference>
<name>A0A542ZN26_9MICO</name>
<feature type="region of interest" description="Disordered" evidence="1">
    <location>
        <begin position="412"/>
        <end position="450"/>
    </location>
</feature>